<dbReference type="OrthoDB" id="5772781at2759"/>
<accession>E1ZPS5</accession>
<evidence type="ECO:0000313" key="1">
    <source>
        <dbReference type="EMBL" id="EFN52115.1"/>
    </source>
</evidence>
<dbReference type="InParanoid" id="E1ZPS5"/>
<dbReference type="EMBL" id="GL433858">
    <property type="protein sequence ID" value="EFN52115.1"/>
    <property type="molecule type" value="Genomic_DNA"/>
</dbReference>
<proteinExistence type="predicted"/>
<dbReference type="Proteomes" id="UP000008141">
    <property type="component" value="Unassembled WGS sequence"/>
</dbReference>
<organism evidence="2">
    <name type="scientific">Chlorella variabilis</name>
    <name type="common">Green alga</name>
    <dbReference type="NCBI Taxonomy" id="554065"/>
    <lineage>
        <taxon>Eukaryota</taxon>
        <taxon>Viridiplantae</taxon>
        <taxon>Chlorophyta</taxon>
        <taxon>core chlorophytes</taxon>
        <taxon>Trebouxiophyceae</taxon>
        <taxon>Chlorellales</taxon>
        <taxon>Chlorellaceae</taxon>
        <taxon>Chlorella clade</taxon>
        <taxon>Chlorella</taxon>
    </lineage>
</organism>
<name>E1ZPS5_CHLVA</name>
<keyword evidence="2" id="KW-1185">Reference proteome</keyword>
<gene>
    <name evidence="1" type="ORF">CHLNCDRAFT_139426</name>
</gene>
<dbReference type="AlphaFoldDB" id="E1ZPS5"/>
<dbReference type="KEGG" id="cvr:CHLNCDRAFT_139426"/>
<sequence>MPDLGKITGAKFAGGPSRSSAYVYTTESGRQLFVKTALGYCLAAMFQGEAEASKPCTVMKW</sequence>
<dbReference type="RefSeq" id="XP_005844217.1">
    <property type="nucleotide sequence ID" value="XM_005844155.1"/>
</dbReference>
<reference evidence="1 2" key="1">
    <citation type="journal article" date="2010" name="Plant Cell">
        <title>The Chlorella variabilis NC64A genome reveals adaptation to photosymbiosis, coevolution with viruses, and cryptic sex.</title>
        <authorList>
            <person name="Blanc G."/>
            <person name="Duncan G."/>
            <person name="Agarkova I."/>
            <person name="Borodovsky M."/>
            <person name="Gurnon J."/>
            <person name="Kuo A."/>
            <person name="Lindquist E."/>
            <person name="Lucas S."/>
            <person name="Pangilinan J."/>
            <person name="Polle J."/>
            <person name="Salamov A."/>
            <person name="Terry A."/>
            <person name="Yamada T."/>
            <person name="Dunigan D.D."/>
            <person name="Grigoriev I.V."/>
            <person name="Claverie J.M."/>
            <person name="Van Etten J.L."/>
        </authorList>
    </citation>
    <scope>NUCLEOTIDE SEQUENCE [LARGE SCALE GENOMIC DNA]</scope>
    <source>
        <strain evidence="1 2">NC64A</strain>
    </source>
</reference>
<dbReference type="GeneID" id="17351590"/>
<protein>
    <submittedName>
        <fullName evidence="1">Expressed protein</fullName>
    </submittedName>
</protein>
<evidence type="ECO:0000313" key="2">
    <source>
        <dbReference type="Proteomes" id="UP000008141"/>
    </source>
</evidence>